<dbReference type="EMBL" id="CP037423">
    <property type="protein sequence ID" value="QDV45971.1"/>
    <property type="molecule type" value="Genomic_DNA"/>
</dbReference>
<gene>
    <name evidence="1" type="ORF">Enr13x_58750</name>
</gene>
<evidence type="ECO:0000313" key="1">
    <source>
        <dbReference type="EMBL" id="QDV45971.1"/>
    </source>
</evidence>
<dbReference type="Proteomes" id="UP000319004">
    <property type="component" value="Chromosome"/>
</dbReference>
<organism evidence="1 2">
    <name type="scientific">Stieleria neptunia</name>
    <dbReference type="NCBI Taxonomy" id="2527979"/>
    <lineage>
        <taxon>Bacteria</taxon>
        <taxon>Pseudomonadati</taxon>
        <taxon>Planctomycetota</taxon>
        <taxon>Planctomycetia</taxon>
        <taxon>Pirellulales</taxon>
        <taxon>Pirellulaceae</taxon>
        <taxon>Stieleria</taxon>
    </lineage>
</organism>
<name>A0A518HYN7_9BACT</name>
<dbReference type="AlphaFoldDB" id="A0A518HYN7"/>
<reference evidence="1 2" key="1">
    <citation type="submission" date="2019-03" db="EMBL/GenBank/DDBJ databases">
        <title>Deep-cultivation of Planctomycetes and their phenomic and genomic characterization uncovers novel biology.</title>
        <authorList>
            <person name="Wiegand S."/>
            <person name="Jogler M."/>
            <person name="Boedeker C."/>
            <person name="Pinto D."/>
            <person name="Vollmers J."/>
            <person name="Rivas-Marin E."/>
            <person name="Kohn T."/>
            <person name="Peeters S.H."/>
            <person name="Heuer A."/>
            <person name="Rast P."/>
            <person name="Oberbeckmann S."/>
            <person name="Bunk B."/>
            <person name="Jeske O."/>
            <person name="Meyerdierks A."/>
            <person name="Storesund J.E."/>
            <person name="Kallscheuer N."/>
            <person name="Luecker S."/>
            <person name="Lage O.M."/>
            <person name="Pohl T."/>
            <person name="Merkel B.J."/>
            <person name="Hornburger P."/>
            <person name="Mueller R.-W."/>
            <person name="Bruemmer F."/>
            <person name="Labrenz M."/>
            <person name="Spormann A.M."/>
            <person name="Op den Camp H."/>
            <person name="Overmann J."/>
            <person name="Amann R."/>
            <person name="Jetten M.S.M."/>
            <person name="Mascher T."/>
            <person name="Medema M.H."/>
            <person name="Devos D.P."/>
            <person name="Kaster A.-K."/>
            <person name="Ovreas L."/>
            <person name="Rohde M."/>
            <person name="Galperin M.Y."/>
            <person name="Jogler C."/>
        </authorList>
    </citation>
    <scope>NUCLEOTIDE SEQUENCE [LARGE SCALE GENOMIC DNA]</scope>
    <source>
        <strain evidence="1 2">Enr13</strain>
    </source>
</reference>
<keyword evidence="2" id="KW-1185">Reference proteome</keyword>
<dbReference type="KEGG" id="snep:Enr13x_58750"/>
<evidence type="ECO:0000313" key="2">
    <source>
        <dbReference type="Proteomes" id="UP000319004"/>
    </source>
</evidence>
<accession>A0A518HYN7</accession>
<proteinExistence type="predicted"/>
<dbReference type="OrthoDB" id="1392385at2"/>
<protein>
    <submittedName>
        <fullName evidence="1">Uncharacterized protein</fullName>
    </submittedName>
</protein>
<dbReference type="RefSeq" id="WP_145390173.1">
    <property type="nucleotide sequence ID" value="NZ_CP037423.1"/>
</dbReference>
<sequence>MREHGDYESYRGIPPLAGLCSMARAVDGDWDLDQSLRRLKRLHYVLKRLHETLTAKITAEPIYELKTAFSYHAYLCAEQVTLIRRRVGEMREPPLGLDVIPDPALERLMDEVVAAPSTPELLAGLYGVVLPAVRQACRRLQTDAHPLADAPTVRVAKLIAFELEDVVRFGAEALRCLDSDSQQADSTQVDREPWIRHLEQCLQAAGQLDGVESADEAVPEPWHSAQPYQYDKEPRRDERFCDCYNAGVNPEVFLYDEQFSPQDKTLMMYYKRLREIDVPEMMASILVELRADEPWEFHMEMSRQLWDEARHAMMGEVGFVALGIDWRTIPINFTWSRNLNLQLDARQRHGVLFFIEQNLMPRNGKRYEWEIANKSGDPLSALFQDFDWADEVLHAQIGRRWYVPRYTTLKEALDYGDDCWSKVLSHWKSYRDQGLTQHRNWWPELYAKACQIWGKDPDPHALEFHATYEDTRADLAKLE</sequence>